<dbReference type="SUPFAM" id="SSF143447">
    <property type="entry name" value="AMMECR1-like"/>
    <property type="match status" value="1"/>
</dbReference>
<dbReference type="PANTHER" id="PTHR13016">
    <property type="entry name" value="AMMECR1 HOMOLOG"/>
    <property type="match status" value="1"/>
</dbReference>
<organism evidence="2">
    <name type="scientific">hydrothermal vent metagenome</name>
    <dbReference type="NCBI Taxonomy" id="652676"/>
    <lineage>
        <taxon>unclassified sequences</taxon>
        <taxon>metagenomes</taxon>
        <taxon>ecological metagenomes</taxon>
    </lineage>
</organism>
<dbReference type="NCBIfam" id="TIGR00296">
    <property type="entry name" value="TIGR00296 family protein"/>
    <property type="match status" value="1"/>
</dbReference>
<evidence type="ECO:0000313" key="2">
    <source>
        <dbReference type="EMBL" id="VAX25298.1"/>
    </source>
</evidence>
<dbReference type="InterPro" id="IPR036071">
    <property type="entry name" value="AMMECR1_dom_sf"/>
</dbReference>
<dbReference type="InterPro" id="IPR023473">
    <property type="entry name" value="AMMECR1"/>
</dbReference>
<dbReference type="Gene3D" id="3.30.1490.150">
    <property type="entry name" value="Hypothetical protein ph0010, domain 2"/>
    <property type="match status" value="1"/>
</dbReference>
<dbReference type="AlphaFoldDB" id="A0A3B1CMV8"/>
<dbReference type="EMBL" id="UOGA01000295">
    <property type="protein sequence ID" value="VAX25298.1"/>
    <property type="molecule type" value="Genomic_DNA"/>
</dbReference>
<reference evidence="2" key="1">
    <citation type="submission" date="2018-06" db="EMBL/GenBank/DDBJ databases">
        <authorList>
            <person name="Zhirakovskaya E."/>
        </authorList>
    </citation>
    <scope>NUCLEOTIDE SEQUENCE</scope>
</reference>
<dbReference type="Gene3D" id="3.30.700.20">
    <property type="entry name" value="Hypothetical protein ph0010, domain 1"/>
    <property type="match status" value="1"/>
</dbReference>
<name>A0A3B1CMV8_9ZZZZ</name>
<dbReference type="InterPro" id="IPR002733">
    <property type="entry name" value="AMMECR1_domain"/>
</dbReference>
<protein>
    <submittedName>
        <fullName evidence="2">COG2078: Uncharacterized ACR</fullName>
    </submittedName>
</protein>
<dbReference type="PROSITE" id="PS51112">
    <property type="entry name" value="AMMECR1"/>
    <property type="match status" value="1"/>
</dbReference>
<proteinExistence type="predicted"/>
<dbReference type="InterPro" id="IPR027485">
    <property type="entry name" value="AMMECR1_N"/>
</dbReference>
<sequence length="187" mass="20663">MKRDLPESEKKILLLAARHAITAEAAGKIFEPQTDDIPPGLLDKRGVFVSLHKDGKLRGCIGFPGAVKQAYEAVISASLGAAFKDPRFSPVLYDEMDKIEIEISILTPPVPVDSWENIELGTHGVILKKGGRQALFLPQVAVEQKWDLPETLSHLSVKAGLKSGDWRKETEFEVFEAIVFKEESLKS</sequence>
<dbReference type="PANTHER" id="PTHR13016:SF0">
    <property type="entry name" value="AMME SYNDROME CANDIDATE GENE 1 PROTEIN"/>
    <property type="match status" value="1"/>
</dbReference>
<dbReference type="InterPro" id="IPR027623">
    <property type="entry name" value="AmmeMemoSam_A"/>
</dbReference>
<dbReference type="Pfam" id="PF01871">
    <property type="entry name" value="AMMECR1"/>
    <property type="match status" value="1"/>
</dbReference>
<evidence type="ECO:0000259" key="1">
    <source>
        <dbReference type="PROSITE" id="PS51112"/>
    </source>
</evidence>
<gene>
    <name evidence="2" type="ORF">MNBD_NITROSPINAE04-424</name>
</gene>
<feature type="domain" description="AMMECR1" evidence="1">
    <location>
        <begin position="8"/>
        <end position="187"/>
    </location>
</feature>
<accession>A0A3B1CMV8</accession>
<dbReference type="NCBIfam" id="TIGR04335">
    <property type="entry name" value="AmmeMemoSam_A"/>
    <property type="match status" value="1"/>
</dbReference>